<dbReference type="EC" id="2.3.2.27" evidence="3"/>
<keyword evidence="6" id="KW-0677">Repeat</keyword>
<dbReference type="FunFam" id="3.30.40.10:FF:000117">
    <property type="entry name" value="Probable E3 ubiquitin-protein ligase makorin-1"/>
    <property type="match status" value="1"/>
</dbReference>
<evidence type="ECO:0000313" key="14">
    <source>
        <dbReference type="Ensembl" id="ENSCSAP00000018387.1"/>
    </source>
</evidence>
<dbReference type="BioGRID-ORCS" id="103246045">
    <property type="hits" value="0 hits in 9 CRISPR screens"/>
</dbReference>
<proteinExistence type="predicted"/>
<dbReference type="InterPro" id="IPR045072">
    <property type="entry name" value="MKRN-like"/>
</dbReference>
<evidence type="ECO:0000256" key="1">
    <source>
        <dbReference type="ARBA" id="ARBA00000900"/>
    </source>
</evidence>
<evidence type="ECO:0000256" key="8">
    <source>
        <dbReference type="ARBA" id="ARBA00022786"/>
    </source>
</evidence>
<dbReference type="InterPro" id="IPR031644">
    <property type="entry name" value="MKRN1_C"/>
</dbReference>
<dbReference type="Pfam" id="PF00097">
    <property type="entry name" value="zf-C3HC4"/>
    <property type="match status" value="1"/>
</dbReference>
<dbReference type="PROSITE" id="PS50103">
    <property type="entry name" value="ZF_C3H1"/>
    <property type="match status" value="3"/>
</dbReference>
<feature type="region of interest" description="Disordered" evidence="11">
    <location>
        <begin position="1"/>
        <end position="48"/>
    </location>
</feature>
<feature type="domain" description="C3H1-type" evidence="13">
    <location>
        <begin position="394"/>
        <end position="423"/>
    </location>
</feature>
<dbReference type="InterPro" id="IPR017907">
    <property type="entry name" value="Znf_RING_CS"/>
</dbReference>
<dbReference type="OMA" id="NKTCRYF"/>
<organism evidence="14 15">
    <name type="scientific">Chlorocebus sabaeus</name>
    <name type="common">Green monkey</name>
    <name type="synonym">Simia sabaea</name>
    <dbReference type="NCBI Taxonomy" id="60711"/>
    <lineage>
        <taxon>Eukaryota</taxon>
        <taxon>Metazoa</taxon>
        <taxon>Chordata</taxon>
        <taxon>Craniata</taxon>
        <taxon>Vertebrata</taxon>
        <taxon>Euteleostomi</taxon>
        <taxon>Mammalia</taxon>
        <taxon>Eutheria</taxon>
        <taxon>Euarchontoglires</taxon>
        <taxon>Primates</taxon>
        <taxon>Haplorrhini</taxon>
        <taxon>Catarrhini</taxon>
        <taxon>Cercopithecidae</taxon>
        <taxon>Cercopithecinae</taxon>
        <taxon>Chlorocebus</taxon>
    </lineage>
</organism>
<keyword evidence="5 10" id="KW-0479">Metal-binding</keyword>
<gene>
    <name evidence="14" type="primary">MKRN3</name>
</gene>
<dbReference type="GO" id="GO:0000209">
    <property type="term" value="P:protein polyubiquitination"/>
    <property type="evidence" value="ECO:0007669"/>
    <property type="project" value="InterPro"/>
</dbReference>
<dbReference type="AlphaFoldDB" id="A0A0D9SBZ8"/>
<evidence type="ECO:0000259" key="13">
    <source>
        <dbReference type="PROSITE" id="PS50103"/>
    </source>
</evidence>
<dbReference type="Gene3D" id="4.10.1000.10">
    <property type="entry name" value="Zinc finger, CCCH-type"/>
    <property type="match status" value="1"/>
</dbReference>
<dbReference type="Ensembl" id="ENSCSAT00000018958.1">
    <property type="protein sequence ID" value="ENSCSAP00000018387.1"/>
    <property type="gene ID" value="ENSCSAG00000018868.1"/>
</dbReference>
<dbReference type="UniPathway" id="UPA00143"/>
<dbReference type="EMBL" id="AQIB01148252">
    <property type="status" value="NOT_ANNOTATED_CDS"/>
    <property type="molecule type" value="Genomic_DNA"/>
</dbReference>
<dbReference type="InterPro" id="IPR018957">
    <property type="entry name" value="Znf_C3HC4_RING-type"/>
</dbReference>
<dbReference type="InterPro" id="IPR013083">
    <property type="entry name" value="Znf_RING/FYVE/PHD"/>
</dbReference>
<dbReference type="Pfam" id="PF18044">
    <property type="entry name" value="zf-CCCH_4"/>
    <property type="match status" value="1"/>
</dbReference>
<evidence type="ECO:0000256" key="5">
    <source>
        <dbReference type="ARBA" id="ARBA00022723"/>
    </source>
</evidence>
<dbReference type="OrthoDB" id="411372at2759"/>
<dbReference type="SUPFAM" id="SSF57850">
    <property type="entry name" value="RING/U-box"/>
    <property type="match status" value="1"/>
</dbReference>
<reference evidence="14" key="3">
    <citation type="submission" date="2025-09" db="UniProtKB">
        <authorList>
            <consortium name="Ensembl"/>
        </authorList>
    </citation>
    <scope>IDENTIFICATION</scope>
</reference>
<dbReference type="PANTHER" id="PTHR11224">
    <property type="entry name" value="MAKORIN-RELATED"/>
    <property type="match status" value="1"/>
</dbReference>
<dbReference type="InterPro" id="IPR041367">
    <property type="entry name" value="Znf-CCCH_4"/>
</dbReference>
<feature type="domain" description="C3H1-type" evidence="13">
    <location>
        <begin position="95"/>
        <end position="122"/>
    </location>
</feature>
<feature type="zinc finger region" description="C3H1-type" evidence="10">
    <location>
        <begin position="394"/>
        <end position="423"/>
    </location>
</feature>
<keyword evidence="9 10" id="KW-0862">Zinc</keyword>
<evidence type="ECO:0000256" key="2">
    <source>
        <dbReference type="ARBA" id="ARBA00004906"/>
    </source>
</evidence>
<name>A0A0D9SBZ8_CHLSB</name>
<dbReference type="GeneID" id="140708516"/>
<feature type="region of interest" description="Disordered" evidence="11">
    <location>
        <begin position="125"/>
        <end position="149"/>
    </location>
</feature>
<evidence type="ECO:0000259" key="12">
    <source>
        <dbReference type="PROSITE" id="PS50089"/>
    </source>
</evidence>
<dbReference type="Pfam" id="PF14608">
    <property type="entry name" value="zf-CCCH_2"/>
    <property type="match status" value="2"/>
</dbReference>
<keyword evidence="15" id="KW-1185">Reference proteome</keyword>
<dbReference type="SUPFAM" id="SSF90229">
    <property type="entry name" value="CCCH zinc finger"/>
    <property type="match status" value="1"/>
</dbReference>
<dbReference type="InterPro" id="IPR036855">
    <property type="entry name" value="Znf_CCCH_sf"/>
</dbReference>
<feature type="domain" description="C3H1-type" evidence="13">
    <location>
        <begin position="238"/>
        <end position="265"/>
    </location>
</feature>
<comment type="catalytic activity">
    <reaction evidence="1">
        <text>S-ubiquitinyl-[E2 ubiquitin-conjugating enzyme]-L-cysteine + [acceptor protein]-L-lysine = [E2 ubiquitin-conjugating enzyme]-L-cysteine + N(6)-ubiquitinyl-[acceptor protein]-L-lysine.</text>
        <dbReference type="EC" id="2.3.2.27"/>
    </reaction>
</comment>
<dbReference type="Pfam" id="PF15815">
    <property type="entry name" value="MKRN1_C"/>
    <property type="match status" value="1"/>
</dbReference>
<dbReference type="GO" id="GO:0042802">
    <property type="term" value="F:identical protein binding"/>
    <property type="evidence" value="ECO:0007669"/>
    <property type="project" value="Ensembl"/>
</dbReference>
<dbReference type="InterPro" id="IPR001841">
    <property type="entry name" value="Znf_RING"/>
</dbReference>
<feature type="zinc finger region" description="C3H1-type" evidence="10">
    <location>
        <begin position="238"/>
        <end position="265"/>
    </location>
</feature>
<dbReference type="KEGG" id="csab:103246045"/>
<evidence type="ECO:0000313" key="15">
    <source>
        <dbReference type="Proteomes" id="UP000029965"/>
    </source>
</evidence>
<dbReference type="eggNOG" id="KOG1039">
    <property type="taxonomic scope" value="Eukaryota"/>
</dbReference>
<dbReference type="PROSITE" id="PS50089">
    <property type="entry name" value="ZF_RING_2"/>
    <property type="match status" value="1"/>
</dbReference>
<dbReference type="GO" id="GO:0061630">
    <property type="term" value="F:ubiquitin protein ligase activity"/>
    <property type="evidence" value="ECO:0007669"/>
    <property type="project" value="UniProtKB-EC"/>
</dbReference>
<protein>
    <recommendedName>
        <fullName evidence="3">RING-type E3 ubiquitin transferase</fullName>
        <ecNumber evidence="3">2.3.2.27</ecNumber>
    </recommendedName>
</protein>
<feature type="zinc finger region" description="C3H1-type" evidence="10">
    <location>
        <begin position="95"/>
        <end position="122"/>
    </location>
</feature>
<dbReference type="PROSITE" id="PS00518">
    <property type="entry name" value="ZF_RING_1"/>
    <property type="match status" value="1"/>
</dbReference>
<dbReference type="InterPro" id="IPR000571">
    <property type="entry name" value="Znf_CCCH"/>
</dbReference>
<comment type="pathway">
    <text evidence="2">Protein modification; protein ubiquitination.</text>
</comment>
<dbReference type="SMART" id="SM00184">
    <property type="entry name" value="RING"/>
    <property type="match status" value="1"/>
</dbReference>
<feature type="compositionally biased region" description="Low complexity" evidence="11">
    <location>
        <begin position="1"/>
        <end position="25"/>
    </location>
</feature>
<dbReference type="STRING" id="60711.ENSCSAP00000018387"/>
<evidence type="ECO:0000256" key="9">
    <source>
        <dbReference type="ARBA" id="ARBA00022833"/>
    </source>
</evidence>
<evidence type="ECO:0000256" key="7">
    <source>
        <dbReference type="ARBA" id="ARBA00022771"/>
    </source>
</evidence>
<keyword evidence="8" id="KW-0833">Ubl conjugation pathway</keyword>
<dbReference type="PANTHER" id="PTHR11224:SF38">
    <property type="entry name" value="E3 UBIQUITIN-PROTEIN LIGASE MAKORIN-3-RELATED"/>
    <property type="match status" value="1"/>
</dbReference>
<dbReference type="Proteomes" id="UP000029965">
    <property type="component" value="Chromosome 26"/>
</dbReference>
<accession>A0A0D9SBZ8</accession>
<feature type="domain" description="RING-type" evidence="12">
    <location>
        <begin position="311"/>
        <end position="365"/>
    </location>
</feature>
<evidence type="ECO:0000256" key="3">
    <source>
        <dbReference type="ARBA" id="ARBA00012483"/>
    </source>
</evidence>
<evidence type="ECO:0000256" key="11">
    <source>
        <dbReference type="SAM" id="MobiDB-lite"/>
    </source>
</evidence>
<dbReference type="CDD" id="cd16730">
    <property type="entry name" value="RING-HC_MKRN1_3"/>
    <property type="match status" value="1"/>
</dbReference>
<dbReference type="RefSeq" id="XP_008015574.1">
    <property type="nucleotide sequence ID" value="XM_008017383.3"/>
</dbReference>
<keyword evidence="7 10" id="KW-0863">Zinc-finger</keyword>
<reference evidence="14" key="2">
    <citation type="submission" date="2025-08" db="UniProtKB">
        <authorList>
            <consortium name="Ensembl"/>
        </authorList>
    </citation>
    <scope>IDENTIFICATION</scope>
</reference>
<dbReference type="Gene3D" id="3.30.40.10">
    <property type="entry name" value="Zinc/RING finger domain, C3HC4 (zinc finger)"/>
    <property type="match status" value="1"/>
</dbReference>
<dbReference type="GeneTree" id="ENSGT00950000183077"/>
<dbReference type="Bgee" id="ENSCSAG00000018868">
    <property type="expression patterns" value="Expressed in caudate nucleus and 2 other cell types or tissues"/>
</dbReference>
<reference evidence="14 15" key="1">
    <citation type="submission" date="2014-03" db="EMBL/GenBank/DDBJ databases">
        <authorList>
            <person name="Warren W."/>
            <person name="Wilson R.K."/>
        </authorList>
    </citation>
    <scope>NUCLEOTIDE SEQUENCE</scope>
</reference>
<evidence type="ECO:0000256" key="10">
    <source>
        <dbReference type="PROSITE-ProRule" id="PRU00723"/>
    </source>
</evidence>
<sequence length="507" mass="55675">MEEPAAPSEAHEAAGAQAGAEAAGEGVSGPDLPVCEPSRESAAPDSALPHASVGWAPFPVAPVPAHLRTGGLRPAPASGGGAWRNPFPSRSSGIWTKQIICRYYIHGQCKEGENCRYSHDLSGRKMATEGSVSPPGASAGGGPSTAAHIEPPTQEVAEAPPAASSLSLPVIGSAAERGFFEAERDNADRGAAGGAGVESWADAIEFVPGQPYRGRWVASAPEAPPQSSETERKQMAVGRGLRFCYYASRGVCFRGESCMFLHGDICDMCGLQALHPMDAAQREDHIRACIEAHEKDMELSFAVQRGMDKVCGICMEVVYEKANPNDRRFGILSNCNHTFCIRCIRRWRSARQFDNRIIKSCPQCRVTSDLVVPSEFWVEEEEEKQKLIQQYKEAMSNKACRYFAEGRGNCPFGDTCFYKHEYPEGWGDEPPGPGGGSFGAYWHQLVEPVRMGEGDMLYKSRKKELVVLRLASLLFKRFLSLRDELPFSEDQWDLLHYELEEYFNLNL</sequence>
<keyword evidence="4" id="KW-0808">Transferase</keyword>
<dbReference type="GO" id="GO:0008270">
    <property type="term" value="F:zinc ion binding"/>
    <property type="evidence" value="ECO:0007669"/>
    <property type="project" value="UniProtKB-KW"/>
</dbReference>
<dbReference type="SMART" id="SM00356">
    <property type="entry name" value="ZnF_C3H1"/>
    <property type="match status" value="3"/>
</dbReference>
<evidence type="ECO:0000256" key="6">
    <source>
        <dbReference type="ARBA" id="ARBA00022737"/>
    </source>
</evidence>
<evidence type="ECO:0000256" key="4">
    <source>
        <dbReference type="ARBA" id="ARBA00022679"/>
    </source>
</evidence>